<feature type="domain" description="Amidohydrolase-related" evidence="1">
    <location>
        <begin position="54"/>
        <end position="381"/>
    </location>
</feature>
<dbReference type="EMBL" id="SLYC01000005">
    <property type="protein sequence ID" value="TCQ05225.1"/>
    <property type="molecule type" value="Genomic_DNA"/>
</dbReference>
<dbReference type="InterPro" id="IPR011059">
    <property type="entry name" value="Metal-dep_hydrolase_composite"/>
</dbReference>
<dbReference type="Gene3D" id="3.20.20.140">
    <property type="entry name" value="Metal-dependent hydrolases"/>
    <property type="match status" value="1"/>
</dbReference>
<keyword evidence="3" id="KW-1185">Reference proteome</keyword>
<dbReference type="Pfam" id="PF01979">
    <property type="entry name" value="Amidohydro_1"/>
    <property type="match status" value="1"/>
</dbReference>
<dbReference type="Proteomes" id="UP000295504">
    <property type="component" value="Unassembled WGS sequence"/>
</dbReference>
<keyword evidence="2" id="KW-0378">Hydrolase</keyword>
<protein>
    <submittedName>
        <fullName evidence="2">Imidazolonepropionase-like amidohydrolase</fullName>
    </submittedName>
</protein>
<sequence length="384" mass="42489">MKLLLLKNCLMINITNQNIEKKDILVKDGKIDKISEILDYDACNTDVIDVQEQYVMQGLIDCHTHVGIIEEAVGKIGVNNNETSDPVTPHMRGIDAINPFDLAFYDAIKSGVTTVMTGPGSNNAVGGLSTAVKTYGKIIDKMVIKDPVGLKISLGENPMSTYGKMNKAPITRMGTVALIRELFMKAQDYIKLKEQKKIKERDIKLEAVVALLKGEISLRVHAHRADDIVTACRIADEFGITKMVIEHGTEANLVKDYLAEKNIPVAYGPMISPRSKIELKNRDYNCALELIESGIKVALITDHPYNLIDQLRITAIFAISEGLSQLDAIKCLTTSPAEILRCNERIGKLQEGYDADIVVYSGKPFDINSKVVITLINGKIVYKR</sequence>
<dbReference type="InterPro" id="IPR006680">
    <property type="entry name" value="Amidohydro-rel"/>
</dbReference>
<accession>A0A4R2TUU0</accession>
<organism evidence="2 3">
    <name type="scientific">Serpentinicella alkaliphila</name>
    <dbReference type="NCBI Taxonomy" id="1734049"/>
    <lineage>
        <taxon>Bacteria</taxon>
        <taxon>Bacillati</taxon>
        <taxon>Bacillota</taxon>
        <taxon>Clostridia</taxon>
        <taxon>Peptostreptococcales</taxon>
        <taxon>Natronincolaceae</taxon>
        <taxon>Serpentinicella</taxon>
    </lineage>
</organism>
<evidence type="ECO:0000313" key="2">
    <source>
        <dbReference type="EMBL" id="TCQ05225.1"/>
    </source>
</evidence>
<dbReference type="SUPFAM" id="SSF51338">
    <property type="entry name" value="Composite domain of metallo-dependent hydrolases"/>
    <property type="match status" value="1"/>
</dbReference>
<gene>
    <name evidence="2" type="ORF">EDD79_100540</name>
</gene>
<dbReference type="GO" id="GO:0016810">
    <property type="term" value="F:hydrolase activity, acting on carbon-nitrogen (but not peptide) bonds"/>
    <property type="evidence" value="ECO:0007669"/>
    <property type="project" value="InterPro"/>
</dbReference>
<dbReference type="AlphaFoldDB" id="A0A4R2TUU0"/>
<dbReference type="SUPFAM" id="SSF51556">
    <property type="entry name" value="Metallo-dependent hydrolases"/>
    <property type="match status" value="1"/>
</dbReference>
<dbReference type="InterPro" id="IPR032466">
    <property type="entry name" value="Metal_Hydrolase"/>
</dbReference>
<reference evidence="2 3" key="1">
    <citation type="submission" date="2019-03" db="EMBL/GenBank/DDBJ databases">
        <title>Genomic Encyclopedia of Type Strains, Phase IV (KMG-IV): sequencing the most valuable type-strain genomes for metagenomic binning, comparative biology and taxonomic classification.</title>
        <authorList>
            <person name="Goeker M."/>
        </authorList>
    </citation>
    <scope>NUCLEOTIDE SEQUENCE [LARGE SCALE GENOMIC DNA]</scope>
    <source>
        <strain evidence="2 3">DSM 100013</strain>
    </source>
</reference>
<dbReference type="PANTHER" id="PTHR43135:SF3">
    <property type="entry name" value="ALPHA-D-RIBOSE 1-METHYLPHOSPHONATE 5-TRIPHOSPHATE DIPHOSPHATASE"/>
    <property type="match status" value="1"/>
</dbReference>
<proteinExistence type="predicted"/>
<comment type="caution">
    <text evidence="2">The sequence shown here is derived from an EMBL/GenBank/DDBJ whole genome shotgun (WGS) entry which is preliminary data.</text>
</comment>
<evidence type="ECO:0000313" key="3">
    <source>
        <dbReference type="Proteomes" id="UP000295504"/>
    </source>
</evidence>
<name>A0A4R2TUU0_9FIRM</name>
<dbReference type="InterPro" id="IPR051781">
    <property type="entry name" value="Metallo-dep_Hydrolase"/>
</dbReference>
<dbReference type="CDD" id="cd01309">
    <property type="entry name" value="Met_dep_hydrolase_C"/>
    <property type="match status" value="1"/>
</dbReference>
<dbReference type="PANTHER" id="PTHR43135">
    <property type="entry name" value="ALPHA-D-RIBOSE 1-METHYLPHOSPHONATE 5-TRIPHOSPHATE DIPHOSPHATASE"/>
    <property type="match status" value="1"/>
</dbReference>
<evidence type="ECO:0000259" key="1">
    <source>
        <dbReference type="Pfam" id="PF01979"/>
    </source>
</evidence>